<evidence type="ECO:0000313" key="3">
    <source>
        <dbReference type="EMBL" id="OJJ32662.1"/>
    </source>
</evidence>
<dbReference type="Proteomes" id="UP000184383">
    <property type="component" value="Unassembled WGS sequence"/>
</dbReference>
<keyword evidence="2" id="KW-0812">Transmembrane</keyword>
<feature type="region of interest" description="Disordered" evidence="1">
    <location>
        <begin position="1"/>
        <end position="40"/>
    </location>
</feature>
<proteinExistence type="predicted"/>
<organism evidence="3 4">
    <name type="scientific">Aspergillus wentii DTO 134E9</name>
    <dbReference type="NCBI Taxonomy" id="1073089"/>
    <lineage>
        <taxon>Eukaryota</taxon>
        <taxon>Fungi</taxon>
        <taxon>Dikarya</taxon>
        <taxon>Ascomycota</taxon>
        <taxon>Pezizomycotina</taxon>
        <taxon>Eurotiomycetes</taxon>
        <taxon>Eurotiomycetidae</taxon>
        <taxon>Eurotiales</taxon>
        <taxon>Aspergillaceae</taxon>
        <taxon>Aspergillus</taxon>
        <taxon>Aspergillus subgen. Cremei</taxon>
    </lineage>
</organism>
<evidence type="ECO:0000256" key="1">
    <source>
        <dbReference type="SAM" id="MobiDB-lite"/>
    </source>
</evidence>
<gene>
    <name evidence="3" type="ORF">ASPWEDRAFT_70344</name>
</gene>
<feature type="compositionally biased region" description="Low complexity" evidence="1">
    <location>
        <begin position="24"/>
        <end position="34"/>
    </location>
</feature>
<evidence type="ECO:0000256" key="2">
    <source>
        <dbReference type="SAM" id="Phobius"/>
    </source>
</evidence>
<evidence type="ECO:0000313" key="4">
    <source>
        <dbReference type="Proteomes" id="UP000184383"/>
    </source>
</evidence>
<keyword evidence="4" id="KW-1185">Reference proteome</keyword>
<dbReference type="VEuPathDB" id="FungiDB:ASPWEDRAFT_70344"/>
<dbReference type="RefSeq" id="XP_040686339.1">
    <property type="nucleotide sequence ID" value="XM_040839122.1"/>
</dbReference>
<dbReference type="GeneID" id="63754970"/>
<feature type="transmembrane region" description="Helical" evidence="2">
    <location>
        <begin position="89"/>
        <end position="107"/>
    </location>
</feature>
<feature type="transmembrane region" description="Helical" evidence="2">
    <location>
        <begin position="46"/>
        <end position="69"/>
    </location>
</feature>
<accession>A0A1L9RCM2</accession>
<sequence length="120" mass="13492">MASLSDPDPEKQNTESPCPNVEKGPSQGSQSQPSEAPRRRGFKGQIIAPTIYAHPIKGTIVYVGTLVLFYKGCRYRGGDKKTCRIETNLFRDLIFIVLMALIGWDILMKRRAQRRIPQTA</sequence>
<reference evidence="4" key="1">
    <citation type="journal article" date="2017" name="Genome Biol.">
        <title>Comparative genomics reveals high biological diversity and specific adaptations in the industrially and medically important fungal genus Aspergillus.</title>
        <authorList>
            <person name="de Vries R.P."/>
            <person name="Riley R."/>
            <person name="Wiebenga A."/>
            <person name="Aguilar-Osorio G."/>
            <person name="Amillis S."/>
            <person name="Uchima C.A."/>
            <person name="Anderluh G."/>
            <person name="Asadollahi M."/>
            <person name="Askin M."/>
            <person name="Barry K."/>
            <person name="Battaglia E."/>
            <person name="Bayram O."/>
            <person name="Benocci T."/>
            <person name="Braus-Stromeyer S.A."/>
            <person name="Caldana C."/>
            <person name="Canovas D."/>
            <person name="Cerqueira G.C."/>
            <person name="Chen F."/>
            <person name="Chen W."/>
            <person name="Choi C."/>
            <person name="Clum A."/>
            <person name="Dos Santos R.A."/>
            <person name="Damasio A.R."/>
            <person name="Diallinas G."/>
            <person name="Emri T."/>
            <person name="Fekete E."/>
            <person name="Flipphi M."/>
            <person name="Freyberg S."/>
            <person name="Gallo A."/>
            <person name="Gournas C."/>
            <person name="Habgood R."/>
            <person name="Hainaut M."/>
            <person name="Harispe M.L."/>
            <person name="Henrissat B."/>
            <person name="Hilden K.S."/>
            <person name="Hope R."/>
            <person name="Hossain A."/>
            <person name="Karabika E."/>
            <person name="Karaffa L."/>
            <person name="Karanyi Z."/>
            <person name="Krasevec N."/>
            <person name="Kuo A."/>
            <person name="Kusch H."/>
            <person name="LaButti K."/>
            <person name="Lagendijk E.L."/>
            <person name="Lapidus A."/>
            <person name="Levasseur A."/>
            <person name="Lindquist E."/>
            <person name="Lipzen A."/>
            <person name="Logrieco A.F."/>
            <person name="MacCabe A."/>
            <person name="Maekelae M.R."/>
            <person name="Malavazi I."/>
            <person name="Melin P."/>
            <person name="Meyer V."/>
            <person name="Mielnichuk N."/>
            <person name="Miskei M."/>
            <person name="Molnar A.P."/>
            <person name="Mule G."/>
            <person name="Ngan C.Y."/>
            <person name="Orejas M."/>
            <person name="Orosz E."/>
            <person name="Ouedraogo J.P."/>
            <person name="Overkamp K.M."/>
            <person name="Park H.-S."/>
            <person name="Perrone G."/>
            <person name="Piumi F."/>
            <person name="Punt P.J."/>
            <person name="Ram A.F."/>
            <person name="Ramon A."/>
            <person name="Rauscher S."/>
            <person name="Record E."/>
            <person name="Riano-Pachon D.M."/>
            <person name="Robert V."/>
            <person name="Roehrig J."/>
            <person name="Ruller R."/>
            <person name="Salamov A."/>
            <person name="Salih N.S."/>
            <person name="Samson R.A."/>
            <person name="Sandor E."/>
            <person name="Sanguinetti M."/>
            <person name="Schuetze T."/>
            <person name="Sepcic K."/>
            <person name="Shelest E."/>
            <person name="Sherlock G."/>
            <person name="Sophianopoulou V."/>
            <person name="Squina F.M."/>
            <person name="Sun H."/>
            <person name="Susca A."/>
            <person name="Todd R.B."/>
            <person name="Tsang A."/>
            <person name="Unkles S.E."/>
            <person name="van de Wiele N."/>
            <person name="van Rossen-Uffink D."/>
            <person name="Oliveira J.V."/>
            <person name="Vesth T.C."/>
            <person name="Visser J."/>
            <person name="Yu J.-H."/>
            <person name="Zhou M."/>
            <person name="Andersen M.R."/>
            <person name="Archer D.B."/>
            <person name="Baker S.E."/>
            <person name="Benoit I."/>
            <person name="Brakhage A.A."/>
            <person name="Braus G.H."/>
            <person name="Fischer R."/>
            <person name="Frisvad J.C."/>
            <person name="Goldman G.H."/>
            <person name="Houbraken J."/>
            <person name="Oakley B."/>
            <person name="Pocsi I."/>
            <person name="Scazzocchio C."/>
            <person name="Seiboth B."/>
            <person name="vanKuyk P.A."/>
            <person name="Wortman J."/>
            <person name="Dyer P.S."/>
            <person name="Grigoriev I.V."/>
        </authorList>
    </citation>
    <scope>NUCLEOTIDE SEQUENCE [LARGE SCALE GENOMIC DNA]</scope>
    <source>
        <strain evidence="4">DTO 134E9</strain>
    </source>
</reference>
<dbReference type="AlphaFoldDB" id="A0A1L9RCM2"/>
<dbReference type="EMBL" id="KV878214">
    <property type="protein sequence ID" value="OJJ32662.1"/>
    <property type="molecule type" value="Genomic_DNA"/>
</dbReference>
<protein>
    <submittedName>
        <fullName evidence="3">Uncharacterized protein</fullName>
    </submittedName>
</protein>
<name>A0A1L9RCM2_ASPWE</name>
<keyword evidence="2" id="KW-1133">Transmembrane helix</keyword>
<keyword evidence="2" id="KW-0472">Membrane</keyword>